<protein>
    <recommendedName>
        <fullName evidence="3">EF-hand domain-containing protein</fullName>
    </recommendedName>
</protein>
<dbReference type="OrthoDB" id="7573521at2"/>
<feature type="domain" description="EF-hand" evidence="3">
    <location>
        <begin position="118"/>
        <end position="153"/>
    </location>
</feature>
<dbReference type="InterPro" id="IPR018247">
    <property type="entry name" value="EF_Hand_1_Ca_BS"/>
</dbReference>
<comment type="caution">
    <text evidence="4">The sequence shown here is derived from an EMBL/GenBank/DDBJ whole genome shotgun (WGS) entry which is preliminary data.</text>
</comment>
<evidence type="ECO:0000256" key="1">
    <source>
        <dbReference type="SAM" id="MobiDB-lite"/>
    </source>
</evidence>
<feature type="non-terminal residue" evidence="4">
    <location>
        <position position="154"/>
    </location>
</feature>
<dbReference type="Pfam" id="PF13499">
    <property type="entry name" value="EF-hand_7"/>
    <property type="match status" value="1"/>
</dbReference>
<feature type="region of interest" description="Disordered" evidence="1">
    <location>
        <begin position="25"/>
        <end position="45"/>
    </location>
</feature>
<accession>A0A1V2GW19</accession>
<dbReference type="RefSeq" id="WP_076960629.1">
    <property type="nucleotide sequence ID" value="NZ_MLCO01000480.1"/>
</dbReference>
<dbReference type="EMBL" id="MLCO01000480">
    <property type="protein sequence ID" value="ONG43245.1"/>
    <property type="molecule type" value="Genomic_DNA"/>
</dbReference>
<keyword evidence="2" id="KW-0732">Signal</keyword>
<keyword evidence="5" id="KW-1185">Reference proteome</keyword>
<evidence type="ECO:0000256" key="2">
    <source>
        <dbReference type="SAM" id="SignalP"/>
    </source>
</evidence>
<gene>
    <name evidence="4" type="ORF">BKE38_28925</name>
</gene>
<evidence type="ECO:0000313" key="5">
    <source>
        <dbReference type="Proteomes" id="UP000188879"/>
    </source>
</evidence>
<sequence>MNRFLTLGVLGASLVATSLPAFAQASAPTPAPNPQTQVQVERGPRGPARLLAMADADRDGRVTETEALSALSARFAEADANKDGGLTKEELTAFLQSQWQAHRPEGERRAPSERARQAMDNRLDAMFRAADADRDGRVTMDEIRPIALALFRAA</sequence>
<evidence type="ECO:0000313" key="4">
    <source>
        <dbReference type="EMBL" id="ONG43245.1"/>
    </source>
</evidence>
<dbReference type="SUPFAM" id="SSF47473">
    <property type="entry name" value="EF-hand"/>
    <property type="match status" value="1"/>
</dbReference>
<evidence type="ECO:0000259" key="3">
    <source>
        <dbReference type="PROSITE" id="PS50222"/>
    </source>
</evidence>
<dbReference type="CDD" id="cd00051">
    <property type="entry name" value="EFh"/>
    <property type="match status" value="1"/>
</dbReference>
<dbReference type="PROSITE" id="PS50222">
    <property type="entry name" value="EF_HAND_2"/>
    <property type="match status" value="2"/>
</dbReference>
<dbReference type="InterPro" id="IPR011992">
    <property type="entry name" value="EF-hand-dom_pair"/>
</dbReference>
<feature type="signal peptide" evidence="2">
    <location>
        <begin position="1"/>
        <end position="23"/>
    </location>
</feature>
<dbReference type="InterPro" id="IPR002048">
    <property type="entry name" value="EF_hand_dom"/>
</dbReference>
<dbReference type="PROSITE" id="PS00018">
    <property type="entry name" value="EF_HAND_1"/>
    <property type="match status" value="1"/>
</dbReference>
<dbReference type="GO" id="GO:0005509">
    <property type="term" value="F:calcium ion binding"/>
    <property type="evidence" value="ECO:0007669"/>
    <property type="project" value="InterPro"/>
</dbReference>
<feature type="domain" description="EF-hand" evidence="3">
    <location>
        <begin position="66"/>
        <end position="101"/>
    </location>
</feature>
<organism evidence="4 5">
    <name type="scientific">Teichococcus deserti</name>
    <dbReference type="NCBI Taxonomy" id="1817963"/>
    <lineage>
        <taxon>Bacteria</taxon>
        <taxon>Pseudomonadati</taxon>
        <taxon>Pseudomonadota</taxon>
        <taxon>Alphaproteobacteria</taxon>
        <taxon>Acetobacterales</taxon>
        <taxon>Roseomonadaceae</taxon>
        <taxon>Roseomonas</taxon>
    </lineage>
</organism>
<reference evidence="4 5" key="1">
    <citation type="submission" date="2016-10" db="EMBL/GenBank/DDBJ databases">
        <title>Draft Genome sequence of Roseomonas sp. strain M3.</title>
        <authorList>
            <person name="Subhash Y."/>
            <person name="Lee S."/>
        </authorList>
    </citation>
    <scope>NUCLEOTIDE SEQUENCE [LARGE SCALE GENOMIC DNA]</scope>
    <source>
        <strain evidence="4 5">M3</strain>
    </source>
</reference>
<dbReference type="Gene3D" id="1.10.238.10">
    <property type="entry name" value="EF-hand"/>
    <property type="match status" value="2"/>
</dbReference>
<dbReference type="Proteomes" id="UP000188879">
    <property type="component" value="Unassembled WGS sequence"/>
</dbReference>
<name>A0A1V2GW19_9PROT</name>
<dbReference type="AlphaFoldDB" id="A0A1V2GW19"/>
<dbReference type="SMART" id="SM00054">
    <property type="entry name" value="EFh"/>
    <property type="match status" value="2"/>
</dbReference>
<proteinExistence type="predicted"/>
<feature type="chain" id="PRO_5013092797" description="EF-hand domain-containing protein" evidence="2">
    <location>
        <begin position="24"/>
        <end position="154"/>
    </location>
</feature>